<dbReference type="PANTHER" id="PTHR24221">
    <property type="entry name" value="ATP-BINDING CASSETTE SUB-FAMILY B"/>
    <property type="match status" value="1"/>
</dbReference>
<dbReference type="GO" id="GO:0016887">
    <property type="term" value="F:ATP hydrolysis activity"/>
    <property type="evidence" value="ECO:0007669"/>
    <property type="project" value="InterPro"/>
</dbReference>
<feature type="domain" description="ABC transporter" evidence="8">
    <location>
        <begin position="279"/>
        <end position="521"/>
    </location>
</feature>
<dbReference type="Pfam" id="PF00005">
    <property type="entry name" value="ABC_tran"/>
    <property type="match status" value="1"/>
</dbReference>
<protein>
    <submittedName>
        <fullName evidence="9">ABC transporter, ATP-binding protein, possible subtilin transporter</fullName>
    </submittedName>
</protein>
<keyword evidence="3" id="KW-0547">Nucleotide-binding</keyword>
<evidence type="ECO:0000256" key="2">
    <source>
        <dbReference type="ARBA" id="ARBA00022692"/>
    </source>
</evidence>
<dbReference type="PANTHER" id="PTHR24221:SF503">
    <property type="entry name" value="MITOCHONDRIAL POTASSIUM CHANNEL ATP-BINDING SUBUNIT"/>
    <property type="match status" value="1"/>
</dbReference>
<evidence type="ECO:0000256" key="1">
    <source>
        <dbReference type="ARBA" id="ARBA00004651"/>
    </source>
</evidence>
<dbReference type="CDD" id="cd03228">
    <property type="entry name" value="ABCC_MRP_Like"/>
    <property type="match status" value="1"/>
</dbReference>
<keyword evidence="4 9" id="KW-0067">ATP-binding</keyword>
<feature type="transmembrane region" description="Helical" evidence="7">
    <location>
        <begin position="83"/>
        <end position="109"/>
    </location>
</feature>
<sequence>MVLILGLWGITQICLQARDYFFNVIYEKAWEDAKFMMMAKVSKSNLQDVEKEDFQDYLTYAPAFSIDRLITAYSDFSVILSNVIRLVGALIIIWGVAGLWSLILIVLVFPEAIAVHLRRRQIKKEQDNAVGKFKFLNYIQNVALQISNFCELRVNDTFSFLKRRYTEEYDSFLDGYLKKQANFYQDKTVFSIIDQVFKFGFVILLLAFSIVQRLTIGTFKALYDYVDVAYNSVYNIINTVSLLANKLEYIDEFFDLIEYEGFGDHEHGAVKLPKGTPTLEFTNLDFAYPDDPGVKILKDLNVVVKPGEKVAFFGGDGSGKSTTVKILSGLYQVVSGDFQIGGHSVRELDRGELKKKIAVTFQDFVNYNFSVFENIVISDKRKKIDEELYKKAYKISKVKDFVKKQNIKESHLLGKTFPGGMDLSPGYWQRLAIARMIYRNKSIFIMDEPFTFIDSISADEILKGIFEFLGKEKSLIYITRSAENLKMFDRIYYFEDGKIVEEGTWRSLMKKKGKLYHEVGSLN</sequence>
<dbReference type="AlphaFoldDB" id="A0A0G0EM81"/>
<comment type="caution">
    <text evidence="9">The sequence shown here is derived from an EMBL/GenBank/DDBJ whole genome shotgun (WGS) entry which is preliminary data.</text>
</comment>
<evidence type="ECO:0000256" key="6">
    <source>
        <dbReference type="ARBA" id="ARBA00023136"/>
    </source>
</evidence>
<evidence type="ECO:0000256" key="5">
    <source>
        <dbReference type="ARBA" id="ARBA00022989"/>
    </source>
</evidence>
<keyword evidence="6 7" id="KW-0472">Membrane</keyword>
<accession>A0A0G0EM81</accession>
<dbReference type="InterPro" id="IPR003439">
    <property type="entry name" value="ABC_transporter-like_ATP-bd"/>
</dbReference>
<feature type="transmembrane region" description="Helical" evidence="7">
    <location>
        <begin position="188"/>
        <end position="211"/>
    </location>
</feature>
<dbReference type="InterPro" id="IPR039421">
    <property type="entry name" value="Type_1_exporter"/>
</dbReference>
<organism evidence="9 10">
    <name type="scientific">candidate division WS6 bacterium GW2011_GWF1_35_23</name>
    <dbReference type="NCBI Taxonomy" id="1619097"/>
    <lineage>
        <taxon>Bacteria</taxon>
        <taxon>Candidatus Dojkabacteria</taxon>
    </lineage>
</organism>
<evidence type="ECO:0000259" key="8">
    <source>
        <dbReference type="PROSITE" id="PS50893"/>
    </source>
</evidence>
<dbReference type="InterPro" id="IPR003593">
    <property type="entry name" value="AAA+_ATPase"/>
</dbReference>
<keyword evidence="5 7" id="KW-1133">Transmembrane helix</keyword>
<dbReference type="EMBL" id="LBQH01000029">
    <property type="protein sequence ID" value="KKP76300.1"/>
    <property type="molecule type" value="Genomic_DNA"/>
</dbReference>
<evidence type="ECO:0000256" key="3">
    <source>
        <dbReference type="ARBA" id="ARBA00022741"/>
    </source>
</evidence>
<proteinExistence type="predicted"/>
<dbReference type="Gene3D" id="1.20.1560.10">
    <property type="entry name" value="ABC transporter type 1, transmembrane domain"/>
    <property type="match status" value="1"/>
</dbReference>
<dbReference type="GO" id="GO:0042626">
    <property type="term" value="F:ATPase-coupled transmembrane transporter activity"/>
    <property type="evidence" value="ECO:0007669"/>
    <property type="project" value="TreeGrafter"/>
</dbReference>
<evidence type="ECO:0000256" key="7">
    <source>
        <dbReference type="SAM" id="Phobius"/>
    </source>
</evidence>
<dbReference type="SUPFAM" id="SSF90123">
    <property type="entry name" value="ABC transporter transmembrane region"/>
    <property type="match status" value="1"/>
</dbReference>
<dbReference type="GO" id="GO:0005886">
    <property type="term" value="C:plasma membrane"/>
    <property type="evidence" value="ECO:0007669"/>
    <property type="project" value="UniProtKB-SubCell"/>
</dbReference>
<dbReference type="InterPro" id="IPR036640">
    <property type="entry name" value="ABC1_TM_sf"/>
</dbReference>
<evidence type="ECO:0000256" key="4">
    <source>
        <dbReference type="ARBA" id="ARBA00022840"/>
    </source>
</evidence>
<dbReference type="GO" id="GO:0005524">
    <property type="term" value="F:ATP binding"/>
    <property type="evidence" value="ECO:0007669"/>
    <property type="project" value="UniProtKB-KW"/>
</dbReference>
<evidence type="ECO:0000313" key="10">
    <source>
        <dbReference type="Proteomes" id="UP000034816"/>
    </source>
</evidence>
<reference evidence="9 10" key="1">
    <citation type="journal article" date="2015" name="Nature">
        <title>rRNA introns, odd ribosomes, and small enigmatic genomes across a large radiation of phyla.</title>
        <authorList>
            <person name="Brown C.T."/>
            <person name="Hug L.A."/>
            <person name="Thomas B.C."/>
            <person name="Sharon I."/>
            <person name="Castelle C.J."/>
            <person name="Singh A."/>
            <person name="Wilkins M.J."/>
            <person name="Williams K.H."/>
            <person name="Banfield J.F."/>
        </authorList>
    </citation>
    <scope>NUCLEOTIDE SEQUENCE [LARGE SCALE GENOMIC DNA]</scope>
</reference>
<dbReference type="Proteomes" id="UP000034816">
    <property type="component" value="Unassembled WGS sequence"/>
</dbReference>
<dbReference type="PROSITE" id="PS50893">
    <property type="entry name" value="ABC_TRANSPORTER_2"/>
    <property type="match status" value="1"/>
</dbReference>
<dbReference type="Gene3D" id="3.40.50.300">
    <property type="entry name" value="P-loop containing nucleotide triphosphate hydrolases"/>
    <property type="match status" value="1"/>
</dbReference>
<dbReference type="SUPFAM" id="SSF52540">
    <property type="entry name" value="P-loop containing nucleoside triphosphate hydrolases"/>
    <property type="match status" value="1"/>
</dbReference>
<comment type="subcellular location">
    <subcellularLocation>
        <location evidence="1">Cell membrane</location>
        <topology evidence="1">Multi-pass membrane protein</topology>
    </subcellularLocation>
</comment>
<evidence type="ECO:0000313" key="9">
    <source>
        <dbReference type="EMBL" id="KKP76300.1"/>
    </source>
</evidence>
<dbReference type="InterPro" id="IPR027417">
    <property type="entry name" value="P-loop_NTPase"/>
</dbReference>
<keyword evidence="2 7" id="KW-0812">Transmembrane</keyword>
<name>A0A0G0EM81_9BACT</name>
<dbReference type="SMART" id="SM00382">
    <property type="entry name" value="AAA"/>
    <property type="match status" value="1"/>
</dbReference>
<gene>
    <name evidence="9" type="ORF">UR73_C0029G0006</name>
</gene>